<dbReference type="VEuPathDB" id="FungiDB:MGYG_05019"/>
<name>E4UY23_ARTGP</name>
<sequence length="137" mass="15508">MATTITDWRTDRRMMELKVTQSQFSLPGFESPDPAVKIEEEHIPAYEKGLSYPVQIGQVFSSLPQPGVSPSVHRQRKRMNKVVRPRYVFIADGPTSVSHLQAQASLPNQRLTKQALKVLLKELLVALDYLHTEAQVL</sequence>
<evidence type="ECO:0000313" key="1">
    <source>
        <dbReference type="EMBL" id="EFR02016.1"/>
    </source>
</evidence>
<dbReference type="InParanoid" id="E4UY23"/>
<evidence type="ECO:0000313" key="2">
    <source>
        <dbReference type="Proteomes" id="UP000002669"/>
    </source>
</evidence>
<dbReference type="RefSeq" id="XP_003172427.1">
    <property type="nucleotide sequence ID" value="XM_003172379.1"/>
</dbReference>
<accession>E4UY23</accession>
<organism evidence="2">
    <name type="scientific">Arthroderma gypseum (strain ATCC MYA-4604 / CBS 118893)</name>
    <name type="common">Microsporum gypseum</name>
    <dbReference type="NCBI Taxonomy" id="535722"/>
    <lineage>
        <taxon>Eukaryota</taxon>
        <taxon>Fungi</taxon>
        <taxon>Dikarya</taxon>
        <taxon>Ascomycota</taxon>
        <taxon>Pezizomycotina</taxon>
        <taxon>Eurotiomycetes</taxon>
        <taxon>Eurotiomycetidae</taxon>
        <taxon>Onygenales</taxon>
        <taxon>Arthrodermataceae</taxon>
        <taxon>Nannizzia</taxon>
    </lineage>
</organism>
<gene>
    <name evidence="1" type="ORF">MGYG_05019</name>
</gene>
<protein>
    <recommendedName>
        <fullName evidence="3">Protein kinase domain-containing protein</fullName>
    </recommendedName>
</protein>
<dbReference type="AlphaFoldDB" id="E4UY23"/>
<evidence type="ECO:0008006" key="3">
    <source>
        <dbReference type="Google" id="ProtNLM"/>
    </source>
</evidence>
<reference evidence="2" key="1">
    <citation type="journal article" date="2012" name="MBio">
        <title>Comparative genome analysis of Trichophyton rubrum and related dermatophytes reveals candidate genes involved in infection.</title>
        <authorList>
            <person name="Martinez D.A."/>
            <person name="Oliver B.G."/>
            <person name="Graeser Y."/>
            <person name="Goldberg J.M."/>
            <person name="Li W."/>
            <person name="Martinez-Rossi N.M."/>
            <person name="Monod M."/>
            <person name="Shelest E."/>
            <person name="Barton R.C."/>
            <person name="Birch E."/>
            <person name="Brakhage A.A."/>
            <person name="Chen Z."/>
            <person name="Gurr S.J."/>
            <person name="Heiman D."/>
            <person name="Heitman J."/>
            <person name="Kosti I."/>
            <person name="Rossi A."/>
            <person name="Saif S."/>
            <person name="Samalova M."/>
            <person name="Saunders C.W."/>
            <person name="Shea T."/>
            <person name="Summerbell R.C."/>
            <person name="Xu J."/>
            <person name="Young S."/>
            <person name="Zeng Q."/>
            <person name="Birren B.W."/>
            <person name="Cuomo C.A."/>
            <person name="White T.C."/>
        </authorList>
    </citation>
    <scope>NUCLEOTIDE SEQUENCE [LARGE SCALE GENOMIC DNA]</scope>
    <source>
        <strain evidence="2">ATCC MYA-4604 / CBS 118893</strain>
    </source>
</reference>
<dbReference type="Proteomes" id="UP000002669">
    <property type="component" value="Unassembled WGS sequence"/>
</dbReference>
<keyword evidence="2" id="KW-1185">Reference proteome</keyword>
<dbReference type="GeneID" id="10027697"/>
<dbReference type="EMBL" id="DS989825">
    <property type="protein sequence ID" value="EFR02016.1"/>
    <property type="molecule type" value="Genomic_DNA"/>
</dbReference>
<dbReference type="HOGENOM" id="CLU_1864642_0_0_1"/>
<proteinExistence type="predicted"/>
<dbReference type="OrthoDB" id="5979581at2759"/>